<comment type="caution">
    <text evidence="1">The sequence shown here is derived from an EMBL/GenBank/DDBJ whole genome shotgun (WGS) entry which is preliminary data.</text>
</comment>
<organism evidence="1 2">
    <name type="scientific">Candidatus Sungbacteria bacterium RIFCSPHIGHO2_01_FULL_47_32</name>
    <dbReference type="NCBI Taxonomy" id="1802264"/>
    <lineage>
        <taxon>Bacteria</taxon>
        <taxon>Candidatus Sungiibacteriota</taxon>
    </lineage>
</organism>
<dbReference type="AlphaFoldDB" id="A0A1G2K6B6"/>
<gene>
    <name evidence="1" type="ORF">A2633_00865</name>
</gene>
<reference evidence="1 2" key="1">
    <citation type="journal article" date="2016" name="Nat. Commun.">
        <title>Thousands of microbial genomes shed light on interconnected biogeochemical processes in an aquifer system.</title>
        <authorList>
            <person name="Anantharaman K."/>
            <person name="Brown C.T."/>
            <person name="Hug L.A."/>
            <person name="Sharon I."/>
            <person name="Castelle C.J."/>
            <person name="Probst A.J."/>
            <person name="Thomas B.C."/>
            <person name="Singh A."/>
            <person name="Wilkins M.J."/>
            <person name="Karaoz U."/>
            <person name="Brodie E.L."/>
            <person name="Williams K.H."/>
            <person name="Hubbard S.S."/>
            <person name="Banfield J.F."/>
        </authorList>
    </citation>
    <scope>NUCLEOTIDE SEQUENCE [LARGE SCALE GENOMIC DNA]</scope>
</reference>
<name>A0A1G2K6B6_9BACT</name>
<sequence>MVVSLEQAQRVKKFCVDEYYGKPPYSDYVGGIGISRVGRENMKAASGEKGDYCVVVRLQKRLPRRLPLLKEKDGVKIFVEYIGVIRAL</sequence>
<dbReference type="EMBL" id="MHQC01000046">
    <property type="protein sequence ID" value="OGZ93978.1"/>
    <property type="molecule type" value="Genomic_DNA"/>
</dbReference>
<evidence type="ECO:0000313" key="2">
    <source>
        <dbReference type="Proteomes" id="UP000177152"/>
    </source>
</evidence>
<dbReference type="Proteomes" id="UP000177152">
    <property type="component" value="Unassembled WGS sequence"/>
</dbReference>
<evidence type="ECO:0000313" key="1">
    <source>
        <dbReference type="EMBL" id="OGZ93978.1"/>
    </source>
</evidence>
<proteinExistence type="predicted"/>
<protein>
    <submittedName>
        <fullName evidence="1">Uncharacterized protein</fullName>
    </submittedName>
</protein>
<accession>A0A1G2K6B6</accession>